<gene>
    <name evidence="2" type="ORF">INT47_002313</name>
</gene>
<proteinExistence type="predicted"/>
<reference evidence="2" key="1">
    <citation type="submission" date="2020-12" db="EMBL/GenBank/DDBJ databases">
        <title>Metabolic potential, ecology and presence of endohyphal bacteria is reflected in genomic diversity of Mucoromycotina.</title>
        <authorList>
            <person name="Muszewska A."/>
            <person name="Okrasinska A."/>
            <person name="Steczkiewicz K."/>
            <person name="Drgas O."/>
            <person name="Orlowska M."/>
            <person name="Perlinska-Lenart U."/>
            <person name="Aleksandrzak-Piekarczyk T."/>
            <person name="Szatraj K."/>
            <person name="Zielenkiewicz U."/>
            <person name="Pilsyk S."/>
            <person name="Malc E."/>
            <person name="Mieczkowski P."/>
            <person name="Kruszewska J.S."/>
            <person name="Biernat P."/>
            <person name="Pawlowska J."/>
        </authorList>
    </citation>
    <scope>NUCLEOTIDE SEQUENCE</scope>
    <source>
        <strain evidence="2">WA0000017839</strain>
    </source>
</reference>
<dbReference type="AlphaFoldDB" id="A0A8H7UPG0"/>
<dbReference type="OrthoDB" id="2417874at2759"/>
<comment type="caution">
    <text evidence="2">The sequence shown here is derived from an EMBL/GenBank/DDBJ whole genome shotgun (WGS) entry which is preliminary data.</text>
</comment>
<keyword evidence="1" id="KW-0812">Transmembrane</keyword>
<feature type="transmembrane region" description="Helical" evidence="1">
    <location>
        <begin position="129"/>
        <end position="147"/>
    </location>
</feature>
<name>A0A8H7UPG0_9FUNG</name>
<dbReference type="EMBL" id="JAEPRD010000221">
    <property type="protein sequence ID" value="KAG2193671.1"/>
    <property type="molecule type" value="Genomic_DNA"/>
</dbReference>
<evidence type="ECO:0008006" key="4">
    <source>
        <dbReference type="Google" id="ProtNLM"/>
    </source>
</evidence>
<evidence type="ECO:0000313" key="3">
    <source>
        <dbReference type="Proteomes" id="UP000603453"/>
    </source>
</evidence>
<keyword evidence="1" id="KW-1133">Transmembrane helix</keyword>
<accession>A0A8H7UPG0</accession>
<evidence type="ECO:0000313" key="2">
    <source>
        <dbReference type="EMBL" id="KAG2193671.1"/>
    </source>
</evidence>
<protein>
    <recommendedName>
        <fullName evidence="4">Reverse transcriptase zinc-binding domain-containing protein</fullName>
    </recommendedName>
</protein>
<sequence>MSTYILAFDKPKQLGTTTIFSIGKWKTFWGLPISPNILTIWYRAIHHKLPNKSLLHNIIPDTFPSAACIHCPQMENTLQQFLYDYPVKQSIWIQCLSTFFPDVLIEPGRILAILLSLEYGESQNKKSTVTTSLSSVSIVVCILLGIWRSHWKLGF</sequence>
<evidence type="ECO:0000256" key="1">
    <source>
        <dbReference type="SAM" id="Phobius"/>
    </source>
</evidence>
<organism evidence="2 3">
    <name type="scientific">Mucor saturninus</name>
    <dbReference type="NCBI Taxonomy" id="64648"/>
    <lineage>
        <taxon>Eukaryota</taxon>
        <taxon>Fungi</taxon>
        <taxon>Fungi incertae sedis</taxon>
        <taxon>Mucoromycota</taxon>
        <taxon>Mucoromycotina</taxon>
        <taxon>Mucoromycetes</taxon>
        <taxon>Mucorales</taxon>
        <taxon>Mucorineae</taxon>
        <taxon>Mucoraceae</taxon>
        <taxon>Mucor</taxon>
    </lineage>
</organism>
<dbReference type="Proteomes" id="UP000603453">
    <property type="component" value="Unassembled WGS sequence"/>
</dbReference>
<keyword evidence="3" id="KW-1185">Reference proteome</keyword>
<keyword evidence="1" id="KW-0472">Membrane</keyword>